<evidence type="ECO:0000313" key="1">
    <source>
        <dbReference type="EMBL" id="SEM16528.1"/>
    </source>
</evidence>
<proteinExistence type="predicted"/>
<dbReference type="EMBL" id="FOBS01000005">
    <property type="protein sequence ID" value="SEM16528.1"/>
    <property type="molecule type" value="Genomic_DNA"/>
</dbReference>
<dbReference type="AlphaFoldDB" id="A0A1H7W6B8"/>
<sequence>FVFIIQKDIDAVIPPLGDMMWIMGHYDTGDSRHEKFLH</sequence>
<feature type="non-terminal residue" evidence="1">
    <location>
        <position position="1"/>
    </location>
</feature>
<protein>
    <submittedName>
        <fullName evidence="1">Uncharacterized protein</fullName>
    </submittedName>
</protein>
<accession>A0A1H7W6B8</accession>
<reference evidence="1 2" key="1">
    <citation type="submission" date="2016-10" db="EMBL/GenBank/DDBJ databases">
        <authorList>
            <person name="de Groot N.N."/>
        </authorList>
    </citation>
    <scope>NUCLEOTIDE SEQUENCE [LARGE SCALE GENOMIC DNA]</scope>
    <source>
        <strain evidence="1 2">DSM 8423</strain>
    </source>
</reference>
<organism evidence="1 2">
    <name type="scientific">Syntrophus gentianae</name>
    <dbReference type="NCBI Taxonomy" id="43775"/>
    <lineage>
        <taxon>Bacteria</taxon>
        <taxon>Pseudomonadati</taxon>
        <taxon>Thermodesulfobacteriota</taxon>
        <taxon>Syntrophia</taxon>
        <taxon>Syntrophales</taxon>
        <taxon>Syntrophaceae</taxon>
        <taxon>Syntrophus</taxon>
    </lineage>
</organism>
<keyword evidence="2" id="KW-1185">Reference proteome</keyword>
<gene>
    <name evidence="1" type="ORF">SAMN04489760_105176</name>
</gene>
<name>A0A1H7W6B8_9BACT</name>
<dbReference type="Proteomes" id="UP000198744">
    <property type="component" value="Unassembled WGS sequence"/>
</dbReference>
<evidence type="ECO:0000313" key="2">
    <source>
        <dbReference type="Proteomes" id="UP000198744"/>
    </source>
</evidence>